<dbReference type="InterPro" id="IPR000089">
    <property type="entry name" value="Biotin_lipoyl"/>
</dbReference>
<evidence type="ECO:0000256" key="2">
    <source>
        <dbReference type="ARBA" id="ARBA00004305"/>
    </source>
</evidence>
<dbReference type="InterPro" id="IPR004167">
    <property type="entry name" value="PSBD"/>
</dbReference>
<feature type="domain" description="Peripheral subunit-binding (PSBD)" evidence="13">
    <location>
        <begin position="146"/>
        <end position="183"/>
    </location>
</feature>
<keyword evidence="15" id="KW-1185">Reference proteome</keyword>
<dbReference type="SUPFAM" id="SSF51230">
    <property type="entry name" value="Single hybrid motif"/>
    <property type="match status" value="1"/>
</dbReference>
<comment type="catalytic activity">
    <reaction evidence="9">
        <text>N(6)-[(R)-dihydrolipoyl]-L-lysyl-[protein] + 2-methylpropanoyl-CoA = N(6)-[(R)-S(8)-2-methylpropanoyldihydrolipoyl]-L-lysyl-[protein] + CoA</text>
        <dbReference type="Rhea" id="RHEA:18865"/>
        <dbReference type="Rhea" id="RHEA-COMP:10475"/>
        <dbReference type="Rhea" id="RHEA-COMP:10497"/>
        <dbReference type="ChEBI" id="CHEBI:57287"/>
        <dbReference type="ChEBI" id="CHEBI:57338"/>
        <dbReference type="ChEBI" id="CHEBI:83100"/>
        <dbReference type="ChEBI" id="CHEBI:83142"/>
        <dbReference type="EC" id="2.3.1.168"/>
    </reaction>
    <physiologicalReaction direction="left-to-right" evidence="9">
        <dbReference type="Rhea" id="RHEA:18866"/>
    </physiologicalReaction>
</comment>
<dbReference type="SUPFAM" id="SSF47005">
    <property type="entry name" value="Peripheral subunit-binding domain of 2-oxo acid dehydrogenase complex"/>
    <property type="match status" value="1"/>
</dbReference>
<dbReference type="InterPro" id="IPR036625">
    <property type="entry name" value="E3-bd_dom_sf"/>
</dbReference>
<dbReference type="GO" id="GO:0005829">
    <property type="term" value="C:cytosol"/>
    <property type="evidence" value="ECO:0007669"/>
    <property type="project" value="UniProtKB-ARBA"/>
</dbReference>
<dbReference type="PROSITE" id="PS50968">
    <property type="entry name" value="BIOTINYL_LIPOYL"/>
    <property type="match status" value="1"/>
</dbReference>
<dbReference type="Pfam" id="PF00198">
    <property type="entry name" value="2-oxoacid_dh"/>
    <property type="match status" value="1"/>
</dbReference>
<comment type="similarity">
    <text evidence="3 10">Belongs to the 2-oxoacid dehydrogenase family.</text>
</comment>
<dbReference type="Proteomes" id="UP001153636">
    <property type="component" value="Chromosome 9"/>
</dbReference>
<evidence type="ECO:0000313" key="14">
    <source>
        <dbReference type="EMBL" id="CAH1115064.1"/>
    </source>
</evidence>
<reference evidence="14" key="1">
    <citation type="submission" date="2022-01" db="EMBL/GenBank/DDBJ databases">
        <authorList>
            <person name="King R."/>
        </authorList>
    </citation>
    <scope>NUCLEOTIDE SEQUENCE</scope>
</reference>
<comment type="subcellular location">
    <subcellularLocation>
        <location evidence="2">Mitochondrion matrix</location>
    </subcellularLocation>
</comment>
<evidence type="ECO:0000256" key="1">
    <source>
        <dbReference type="ARBA" id="ARBA00001938"/>
    </source>
</evidence>
<dbReference type="InterPro" id="IPR003016">
    <property type="entry name" value="2-oxoA_DH_lipoyl-BS"/>
</dbReference>
<comment type="cofactor">
    <cofactor evidence="1 10">
        <name>(R)-lipoate</name>
        <dbReference type="ChEBI" id="CHEBI:83088"/>
    </cofactor>
</comment>
<evidence type="ECO:0000256" key="8">
    <source>
        <dbReference type="ARBA" id="ARBA00023315"/>
    </source>
</evidence>
<feature type="domain" description="Lipoyl-binding" evidence="12">
    <location>
        <begin position="30"/>
        <end position="105"/>
    </location>
</feature>
<accession>A0A9P0DAZ0</accession>
<evidence type="ECO:0000259" key="12">
    <source>
        <dbReference type="PROSITE" id="PS50968"/>
    </source>
</evidence>
<dbReference type="Pfam" id="PF00364">
    <property type="entry name" value="Biotin_lipoyl"/>
    <property type="match status" value="1"/>
</dbReference>
<keyword evidence="5 10" id="KW-0450">Lipoyl</keyword>
<dbReference type="OrthoDB" id="202158at2759"/>
<protein>
    <recommendedName>
        <fullName evidence="10">Dihydrolipoamide acetyltransferase component of pyruvate dehydrogenase complex</fullName>
        <ecNumber evidence="10">2.3.1.-</ecNumber>
    </recommendedName>
</protein>
<dbReference type="GO" id="GO:0031405">
    <property type="term" value="F:lipoic acid binding"/>
    <property type="evidence" value="ECO:0007669"/>
    <property type="project" value="TreeGrafter"/>
</dbReference>
<proteinExistence type="inferred from homology"/>
<evidence type="ECO:0000256" key="5">
    <source>
        <dbReference type="ARBA" id="ARBA00022823"/>
    </source>
</evidence>
<evidence type="ECO:0000313" key="15">
    <source>
        <dbReference type="Proteomes" id="UP001153636"/>
    </source>
</evidence>
<dbReference type="PANTHER" id="PTHR43178:SF5">
    <property type="entry name" value="LIPOAMIDE ACYLTRANSFERASE COMPONENT OF BRANCHED-CHAIN ALPHA-KETO ACID DEHYDROGENASE COMPLEX, MITOCHONDRIAL"/>
    <property type="match status" value="1"/>
</dbReference>
<keyword evidence="6" id="KW-0809">Transit peptide</keyword>
<keyword evidence="7" id="KW-0496">Mitochondrion</keyword>
<evidence type="ECO:0000256" key="10">
    <source>
        <dbReference type="RuleBase" id="RU003423"/>
    </source>
</evidence>
<dbReference type="FunFam" id="4.10.320.10:FF:000002">
    <property type="entry name" value="Dihydrolipoamide acetyltransferase component of pyruvate dehydrogenase complex"/>
    <property type="match status" value="1"/>
</dbReference>
<dbReference type="EC" id="2.3.1.-" evidence="10"/>
<dbReference type="Gene3D" id="4.10.320.10">
    <property type="entry name" value="E3-binding domain"/>
    <property type="match status" value="1"/>
</dbReference>
<dbReference type="GO" id="GO:0005759">
    <property type="term" value="C:mitochondrial matrix"/>
    <property type="evidence" value="ECO:0007669"/>
    <property type="project" value="UniProtKB-SubCell"/>
</dbReference>
<dbReference type="FunFam" id="3.30.559.10:FF:000027">
    <property type="entry name" value="Dihydrolipoamide acetyltransferase component of pyruvate dehydrogenase complex"/>
    <property type="match status" value="1"/>
</dbReference>
<feature type="region of interest" description="Disordered" evidence="11">
    <location>
        <begin position="106"/>
        <end position="129"/>
    </location>
</feature>
<dbReference type="Gene3D" id="3.30.559.10">
    <property type="entry name" value="Chloramphenicol acetyltransferase-like domain"/>
    <property type="match status" value="1"/>
</dbReference>
<dbReference type="InterPro" id="IPR011053">
    <property type="entry name" value="Single_hybrid_motif"/>
</dbReference>
<dbReference type="InterPro" id="IPR023213">
    <property type="entry name" value="CAT-like_dom_sf"/>
</dbReference>
<dbReference type="PANTHER" id="PTHR43178">
    <property type="entry name" value="DIHYDROLIPOAMIDE ACETYLTRANSFERASE COMPONENT OF PYRUVATE DEHYDROGENASE COMPLEX"/>
    <property type="match status" value="1"/>
</dbReference>
<evidence type="ECO:0000256" key="6">
    <source>
        <dbReference type="ARBA" id="ARBA00022946"/>
    </source>
</evidence>
<evidence type="ECO:0000256" key="4">
    <source>
        <dbReference type="ARBA" id="ARBA00022679"/>
    </source>
</evidence>
<dbReference type="AlphaFoldDB" id="A0A9P0DAZ0"/>
<keyword evidence="4 10" id="KW-0808">Transferase</keyword>
<gene>
    <name evidence="14" type="ORF">PSYICH_LOCUS15069</name>
</gene>
<dbReference type="Pfam" id="PF02817">
    <property type="entry name" value="E3_binding"/>
    <property type="match status" value="1"/>
</dbReference>
<dbReference type="GO" id="GO:0043754">
    <property type="term" value="F:dihydrolipoamide branched chain acyltransferase activity"/>
    <property type="evidence" value="ECO:0007669"/>
    <property type="project" value="UniProtKB-EC"/>
</dbReference>
<dbReference type="PROSITE" id="PS00189">
    <property type="entry name" value="LIPOYL"/>
    <property type="match status" value="1"/>
</dbReference>
<dbReference type="EMBL" id="OV651821">
    <property type="protein sequence ID" value="CAH1115064.1"/>
    <property type="molecule type" value="Genomic_DNA"/>
</dbReference>
<dbReference type="FunFam" id="2.40.50.100:FF:000013">
    <property type="entry name" value="Dihydrolipoamide acetyltransferase component of pyruvate dehydrogenase complex"/>
    <property type="match status" value="1"/>
</dbReference>
<dbReference type="InterPro" id="IPR001078">
    <property type="entry name" value="2-oxoacid_DH_actylTfrase"/>
</dbReference>
<dbReference type="PROSITE" id="PS51826">
    <property type="entry name" value="PSBD"/>
    <property type="match status" value="1"/>
</dbReference>
<dbReference type="Gene3D" id="2.40.50.100">
    <property type="match status" value="1"/>
</dbReference>
<dbReference type="CDD" id="cd06849">
    <property type="entry name" value="lipoyl_domain"/>
    <property type="match status" value="1"/>
</dbReference>
<name>A0A9P0DAZ0_9CUCU</name>
<feature type="compositionally biased region" description="Low complexity" evidence="11">
    <location>
        <begin position="113"/>
        <end position="123"/>
    </location>
</feature>
<evidence type="ECO:0000256" key="9">
    <source>
        <dbReference type="ARBA" id="ARBA00051775"/>
    </source>
</evidence>
<evidence type="ECO:0000256" key="11">
    <source>
        <dbReference type="SAM" id="MobiDB-lite"/>
    </source>
</evidence>
<dbReference type="GO" id="GO:0016407">
    <property type="term" value="F:acetyltransferase activity"/>
    <property type="evidence" value="ECO:0007669"/>
    <property type="project" value="TreeGrafter"/>
</dbReference>
<keyword evidence="8 10" id="KW-0012">Acyltransferase</keyword>
<sequence>MATTSRSILSIFNGFHQARRLHLYRNLLGKVAFNLSDIGEGIREVVVKEWFVKPGDKVAQFDNICEVQSDKASVTITSRYDGIVSKLHYKVDDTALVGKPLVDIETETDGKSSDTPTIDSPSSESDKEQIPIAVVEKDTFNTSDIQCIPSVRRLAKEHSLDLSKITGTGKHGRILKEDVLKYMGEPAENIPTGILSQAETPTTEPIKGFKKAMIKTMTEALKIPHLVYGDEFLLTELSKLRTILKSKHETKISSMPFFIKAVSNALTRYPIVNSSVDENVENILYHKAHNIGIALDTTIGLAVPVIKNVQNLSIIEINQELQRFINDGKTGKFAINDLTGGTFTISNIGPIGGTHLKPVILPPQVAIFAMGRSRVLPRFDENRNVVAEEVVTISASADHRVIDGATIARFCTDIKRQLENPYLLFLNI</sequence>
<dbReference type="InterPro" id="IPR050743">
    <property type="entry name" value="2-oxoacid_DH_E2_comp"/>
</dbReference>
<dbReference type="SUPFAM" id="SSF52777">
    <property type="entry name" value="CoA-dependent acyltransferases"/>
    <property type="match status" value="1"/>
</dbReference>
<evidence type="ECO:0000259" key="13">
    <source>
        <dbReference type="PROSITE" id="PS51826"/>
    </source>
</evidence>
<evidence type="ECO:0000256" key="3">
    <source>
        <dbReference type="ARBA" id="ARBA00007317"/>
    </source>
</evidence>
<organism evidence="14 15">
    <name type="scientific">Psylliodes chrysocephalus</name>
    <dbReference type="NCBI Taxonomy" id="3402493"/>
    <lineage>
        <taxon>Eukaryota</taxon>
        <taxon>Metazoa</taxon>
        <taxon>Ecdysozoa</taxon>
        <taxon>Arthropoda</taxon>
        <taxon>Hexapoda</taxon>
        <taxon>Insecta</taxon>
        <taxon>Pterygota</taxon>
        <taxon>Neoptera</taxon>
        <taxon>Endopterygota</taxon>
        <taxon>Coleoptera</taxon>
        <taxon>Polyphaga</taxon>
        <taxon>Cucujiformia</taxon>
        <taxon>Chrysomeloidea</taxon>
        <taxon>Chrysomelidae</taxon>
        <taxon>Galerucinae</taxon>
        <taxon>Alticini</taxon>
        <taxon>Psylliodes</taxon>
    </lineage>
</organism>
<evidence type="ECO:0000256" key="7">
    <source>
        <dbReference type="ARBA" id="ARBA00023128"/>
    </source>
</evidence>